<dbReference type="Proteomes" id="UP001487296">
    <property type="component" value="Unassembled WGS sequence"/>
</dbReference>
<keyword evidence="1" id="KW-0812">Transmembrane</keyword>
<comment type="caution">
    <text evidence="2">The sequence shown here is derived from an EMBL/GenBank/DDBJ whole genome shotgun (WGS) entry which is preliminary data.</text>
</comment>
<protein>
    <recommendedName>
        <fullName evidence="4">Mechanosensitive ion channel protein MscS</fullName>
    </recommendedName>
</protein>
<reference evidence="2 3" key="1">
    <citation type="submission" date="2024-04" db="EMBL/GenBank/DDBJ databases">
        <title>Human intestinal bacterial collection.</title>
        <authorList>
            <person name="Pauvert C."/>
            <person name="Hitch T.C.A."/>
            <person name="Clavel T."/>
        </authorList>
    </citation>
    <scope>NUCLEOTIDE SEQUENCE [LARGE SCALE GENOMIC DNA]</scope>
    <source>
        <strain evidence="2 3">CLA-AA-H145</strain>
    </source>
</reference>
<sequence>MQHRRRGEDAPKNNHLRLRNVLNVIFMLLAIVGGAVYYWSDQIVGAIIIMVAVVFKLVESAIRIMFR</sequence>
<evidence type="ECO:0000313" key="2">
    <source>
        <dbReference type="EMBL" id="MEQ2486908.1"/>
    </source>
</evidence>
<keyword evidence="1" id="KW-1133">Transmembrane helix</keyword>
<evidence type="ECO:0008006" key="4">
    <source>
        <dbReference type="Google" id="ProtNLM"/>
    </source>
</evidence>
<accession>A0ABV1FR66</accession>
<evidence type="ECO:0000313" key="3">
    <source>
        <dbReference type="Proteomes" id="UP001487296"/>
    </source>
</evidence>
<keyword evidence="3" id="KW-1185">Reference proteome</keyword>
<dbReference type="EMBL" id="JBBNFP010000026">
    <property type="protein sequence ID" value="MEQ2486908.1"/>
    <property type="molecule type" value="Genomic_DNA"/>
</dbReference>
<evidence type="ECO:0000256" key="1">
    <source>
        <dbReference type="SAM" id="Phobius"/>
    </source>
</evidence>
<name>A0ABV1FR66_9BACT</name>
<proteinExistence type="predicted"/>
<feature type="transmembrane region" description="Helical" evidence="1">
    <location>
        <begin position="46"/>
        <end position="66"/>
    </location>
</feature>
<keyword evidence="1" id="KW-0472">Membrane</keyword>
<gene>
    <name evidence="2" type="ORF">AAAT34_07540</name>
</gene>
<organism evidence="2 3">
    <name type="scientific">Hallella faecis</name>
    <dbReference type="NCBI Taxonomy" id="2841596"/>
    <lineage>
        <taxon>Bacteria</taxon>
        <taxon>Pseudomonadati</taxon>
        <taxon>Bacteroidota</taxon>
        <taxon>Bacteroidia</taxon>
        <taxon>Bacteroidales</taxon>
        <taxon>Prevotellaceae</taxon>
        <taxon>Hallella</taxon>
    </lineage>
</organism>
<feature type="transmembrane region" description="Helical" evidence="1">
    <location>
        <begin position="21"/>
        <end position="40"/>
    </location>
</feature>
<dbReference type="RefSeq" id="WP_252344932.1">
    <property type="nucleotide sequence ID" value="NZ_JAHKBE010000026.1"/>
</dbReference>